<dbReference type="Proteomes" id="UP000233100">
    <property type="component" value="Chromosome 12"/>
</dbReference>
<evidence type="ECO:0000313" key="3">
    <source>
        <dbReference type="Proteomes" id="UP000233100"/>
    </source>
</evidence>
<reference evidence="2" key="2">
    <citation type="submission" date="2025-08" db="UniProtKB">
        <authorList>
            <consortium name="Ensembl"/>
        </authorList>
    </citation>
    <scope>IDENTIFICATION</scope>
</reference>
<reference evidence="2" key="3">
    <citation type="submission" date="2025-09" db="UniProtKB">
        <authorList>
            <consortium name="Ensembl"/>
        </authorList>
    </citation>
    <scope>IDENTIFICATION</scope>
</reference>
<keyword evidence="3" id="KW-1185">Reference proteome</keyword>
<accession>A0A7N9CCG6</accession>
<sequence>MVAHACNPTSHPALWETEADGSPDVRSSRSAWPTWRNPVSTENTKITWVWWWVPVIPATWEAEAGELLEPRRRRLQQAEIMSLHSSLGDRARLHLKKKK</sequence>
<organism evidence="2 3">
    <name type="scientific">Macaca fascicularis</name>
    <name type="common">Crab-eating macaque</name>
    <name type="synonym">Cynomolgus monkey</name>
    <dbReference type="NCBI Taxonomy" id="9541"/>
    <lineage>
        <taxon>Eukaryota</taxon>
        <taxon>Metazoa</taxon>
        <taxon>Chordata</taxon>
        <taxon>Craniata</taxon>
        <taxon>Vertebrata</taxon>
        <taxon>Euteleostomi</taxon>
        <taxon>Mammalia</taxon>
        <taxon>Eutheria</taxon>
        <taxon>Euarchontoglires</taxon>
        <taxon>Primates</taxon>
        <taxon>Haplorrhini</taxon>
        <taxon>Catarrhini</taxon>
        <taxon>Cercopithecidae</taxon>
        <taxon>Cercopithecinae</taxon>
        <taxon>Macaca</taxon>
    </lineage>
</organism>
<dbReference type="GeneTree" id="ENSGT00940000163244"/>
<evidence type="ECO:0000256" key="1">
    <source>
        <dbReference type="SAM" id="MobiDB-lite"/>
    </source>
</evidence>
<name>A0A7N9CCG6_MACFA</name>
<feature type="region of interest" description="Disordered" evidence="1">
    <location>
        <begin position="1"/>
        <end position="36"/>
    </location>
</feature>
<evidence type="ECO:0000313" key="2">
    <source>
        <dbReference type="Ensembl" id="ENSMFAP00000047728.1"/>
    </source>
</evidence>
<protein>
    <submittedName>
        <fullName evidence="2">Uncharacterized protein</fullName>
    </submittedName>
</protein>
<dbReference type="Ensembl" id="ENSMFAT00000085975.1">
    <property type="protein sequence ID" value="ENSMFAP00000047728.1"/>
    <property type="gene ID" value="ENSMFAG00000057322.1"/>
</dbReference>
<reference evidence="2 3" key="1">
    <citation type="submission" date="2013-03" db="EMBL/GenBank/DDBJ databases">
        <authorList>
            <person name="Warren W."/>
            <person name="Wilson R.K."/>
        </authorList>
    </citation>
    <scope>NUCLEOTIDE SEQUENCE</scope>
</reference>
<dbReference type="AlphaFoldDB" id="A0A7N9CCG6"/>
<proteinExistence type="predicted"/>